<proteinExistence type="predicted"/>
<name>A0AAW0E7Q6_9AGAR</name>
<evidence type="ECO:0000313" key="3">
    <source>
        <dbReference type="Proteomes" id="UP001362999"/>
    </source>
</evidence>
<gene>
    <name evidence="2" type="ORF">R3P38DRAFT_2830069</name>
</gene>
<dbReference type="AlphaFoldDB" id="A0AAW0E7Q6"/>
<comment type="caution">
    <text evidence="2">The sequence shown here is derived from an EMBL/GenBank/DDBJ whole genome shotgun (WGS) entry which is preliminary data.</text>
</comment>
<accession>A0AAW0E7Q6</accession>
<organism evidence="2 3">
    <name type="scientific">Favolaschia claudopus</name>
    <dbReference type="NCBI Taxonomy" id="2862362"/>
    <lineage>
        <taxon>Eukaryota</taxon>
        <taxon>Fungi</taxon>
        <taxon>Dikarya</taxon>
        <taxon>Basidiomycota</taxon>
        <taxon>Agaricomycotina</taxon>
        <taxon>Agaricomycetes</taxon>
        <taxon>Agaricomycetidae</taxon>
        <taxon>Agaricales</taxon>
        <taxon>Marasmiineae</taxon>
        <taxon>Mycenaceae</taxon>
        <taxon>Favolaschia</taxon>
    </lineage>
</organism>
<keyword evidence="3" id="KW-1185">Reference proteome</keyword>
<sequence length="150" mass="16803">MMNARIFAATFLRSARRRPASNLSSFSRRTLFNFGSKPPPQTPVVEETQPPLDDAELAKTAEWAQNLFHDKPDAMNAVINFAKVMEESGVAISAGQMPGPLQLMKLARNPKFKEAFEQVQVEFHKAGIDIQSKEMVDQMMKLVKQLPRGS</sequence>
<evidence type="ECO:0000313" key="2">
    <source>
        <dbReference type="EMBL" id="KAK7061542.1"/>
    </source>
</evidence>
<evidence type="ECO:0000256" key="1">
    <source>
        <dbReference type="SAM" id="MobiDB-lite"/>
    </source>
</evidence>
<reference evidence="2 3" key="1">
    <citation type="journal article" date="2024" name="J Genomics">
        <title>Draft genome sequencing and assembly of Favolaschia claudopus CIRM-BRFM 2984 isolated from oak limbs.</title>
        <authorList>
            <person name="Navarro D."/>
            <person name="Drula E."/>
            <person name="Chaduli D."/>
            <person name="Cazenave R."/>
            <person name="Ahrendt S."/>
            <person name="Wang J."/>
            <person name="Lipzen A."/>
            <person name="Daum C."/>
            <person name="Barry K."/>
            <person name="Grigoriev I.V."/>
            <person name="Favel A."/>
            <person name="Rosso M.N."/>
            <person name="Martin F."/>
        </authorList>
    </citation>
    <scope>NUCLEOTIDE SEQUENCE [LARGE SCALE GENOMIC DNA]</scope>
    <source>
        <strain evidence="2 3">CIRM-BRFM 2984</strain>
    </source>
</reference>
<protein>
    <submittedName>
        <fullName evidence="2">Uncharacterized protein</fullName>
    </submittedName>
</protein>
<dbReference type="EMBL" id="JAWWNJ010000002">
    <property type="protein sequence ID" value="KAK7061542.1"/>
    <property type="molecule type" value="Genomic_DNA"/>
</dbReference>
<feature type="region of interest" description="Disordered" evidence="1">
    <location>
        <begin position="31"/>
        <end position="50"/>
    </location>
</feature>
<dbReference type="Proteomes" id="UP001362999">
    <property type="component" value="Unassembled WGS sequence"/>
</dbReference>